<gene>
    <name evidence="7" type="ORF">BDN71DRAFT_1510922</name>
</gene>
<feature type="domain" description="RING-type" evidence="6">
    <location>
        <begin position="217"/>
        <end position="254"/>
    </location>
</feature>
<dbReference type="GO" id="GO:0008270">
    <property type="term" value="F:zinc ion binding"/>
    <property type="evidence" value="ECO:0007669"/>
    <property type="project" value="UniProtKB-KW"/>
</dbReference>
<reference evidence="7" key="1">
    <citation type="submission" date="2020-11" db="EMBL/GenBank/DDBJ databases">
        <authorList>
            <consortium name="DOE Joint Genome Institute"/>
            <person name="Ahrendt S."/>
            <person name="Riley R."/>
            <person name="Andreopoulos W."/>
            <person name="Labutti K."/>
            <person name="Pangilinan J."/>
            <person name="Ruiz-Duenas F.J."/>
            <person name="Barrasa J.M."/>
            <person name="Sanchez-Garcia M."/>
            <person name="Camarero S."/>
            <person name="Miyauchi S."/>
            <person name="Serrano A."/>
            <person name="Linde D."/>
            <person name="Babiker R."/>
            <person name="Drula E."/>
            <person name="Ayuso-Fernandez I."/>
            <person name="Pacheco R."/>
            <person name="Padilla G."/>
            <person name="Ferreira P."/>
            <person name="Barriuso J."/>
            <person name="Kellner H."/>
            <person name="Castanera R."/>
            <person name="Alfaro M."/>
            <person name="Ramirez L."/>
            <person name="Pisabarro A.G."/>
            <person name="Kuo A."/>
            <person name="Tritt A."/>
            <person name="Lipzen A."/>
            <person name="He G."/>
            <person name="Yan M."/>
            <person name="Ng V."/>
            <person name="Cullen D."/>
            <person name="Martin F."/>
            <person name="Rosso M.-N."/>
            <person name="Henrissat B."/>
            <person name="Hibbett D."/>
            <person name="Martinez A.T."/>
            <person name="Grigoriev I.V."/>
        </authorList>
    </citation>
    <scope>NUCLEOTIDE SEQUENCE</scope>
    <source>
        <strain evidence="7">ATCC 90797</strain>
    </source>
</reference>
<evidence type="ECO:0000256" key="1">
    <source>
        <dbReference type="ARBA" id="ARBA00022723"/>
    </source>
</evidence>
<feature type="region of interest" description="Disordered" evidence="5">
    <location>
        <begin position="1"/>
        <end position="46"/>
    </location>
</feature>
<evidence type="ECO:0000313" key="8">
    <source>
        <dbReference type="Proteomes" id="UP000807025"/>
    </source>
</evidence>
<evidence type="ECO:0000256" key="4">
    <source>
        <dbReference type="PROSITE-ProRule" id="PRU00175"/>
    </source>
</evidence>
<dbReference type="PROSITE" id="PS50089">
    <property type="entry name" value="ZF_RING_2"/>
    <property type="match status" value="1"/>
</dbReference>
<dbReference type="SUPFAM" id="SSF57850">
    <property type="entry name" value="RING/U-box"/>
    <property type="match status" value="1"/>
</dbReference>
<evidence type="ECO:0000256" key="2">
    <source>
        <dbReference type="ARBA" id="ARBA00022771"/>
    </source>
</evidence>
<dbReference type="Proteomes" id="UP000807025">
    <property type="component" value="Unassembled WGS sequence"/>
</dbReference>
<feature type="region of interest" description="Disordered" evidence="5">
    <location>
        <begin position="65"/>
        <end position="90"/>
    </location>
</feature>
<dbReference type="SMART" id="SM00184">
    <property type="entry name" value="RING"/>
    <property type="match status" value="1"/>
</dbReference>
<proteinExistence type="predicted"/>
<feature type="compositionally biased region" description="Low complexity" evidence="5">
    <location>
        <begin position="77"/>
        <end position="88"/>
    </location>
</feature>
<keyword evidence="2 4" id="KW-0863">Zinc-finger</keyword>
<dbReference type="AlphaFoldDB" id="A0A9P5ZN40"/>
<dbReference type="InterPro" id="IPR001841">
    <property type="entry name" value="Znf_RING"/>
</dbReference>
<comment type="caution">
    <text evidence="7">The sequence shown here is derived from an EMBL/GenBank/DDBJ whole genome shotgun (WGS) entry which is preliminary data.</text>
</comment>
<dbReference type="Gene3D" id="3.30.40.10">
    <property type="entry name" value="Zinc/RING finger domain, C3HC4 (zinc finger)"/>
    <property type="match status" value="1"/>
</dbReference>
<evidence type="ECO:0000256" key="5">
    <source>
        <dbReference type="SAM" id="MobiDB-lite"/>
    </source>
</evidence>
<name>A0A9P5ZN40_PLEER</name>
<keyword evidence="8" id="KW-1185">Reference proteome</keyword>
<protein>
    <recommendedName>
        <fullName evidence="6">RING-type domain-containing protein</fullName>
    </recommendedName>
</protein>
<organism evidence="7 8">
    <name type="scientific">Pleurotus eryngii</name>
    <name type="common">Boletus of the steppes</name>
    <dbReference type="NCBI Taxonomy" id="5323"/>
    <lineage>
        <taxon>Eukaryota</taxon>
        <taxon>Fungi</taxon>
        <taxon>Dikarya</taxon>
        <taxon>Basidiomycota</taxon>
        <taxon>Agaricomycotina</taxon>
        <taxon>Agaricomycetes</taxon>
        <taxon>Agaricomycetidae</taxon>
        <taxon>Agaricales</taxon>
        <taxon>Pleurotineae</taxon>
        <taxon>Pleurotaceae</taxon>
        <taxon>Pleurotus</taxon>
    </lineage>
</organism>
<dbReference type="EMBL" id="MU154632">
    <property type="protein sequence ID" value="KAF9490834.1"/>
    <property type="molecule type" value="Genomic_DNA"/>
</dbReference>
<keyword evidence="1" id="KW-0479">Metal-binding</keyword>
<sequence>MSIRPHPYHTYSLRSRRRHSPNADSIPQAHSRSLSRQASLSSSSSDLPQVWEAFDFGRSRLQPPQDIPSLLSASFTPGSGPSSEASPSTMRLQFPEMPHPPEDLDLLRAMQASPHTKNEVLKDLDAVQGSAAPESTFQEEIPQLESISIEEGEWPGISTLLEDSATPYTQAAQTALADLGTVIVSYEKRIALSESASQELAARLDSVTTILLDQLSCPICTDNMSQPFTCPCGHTCCAACLATWFRRELCSSLKEYICLPAGVRNRQAPRTQLEGTKLRRTLPPAISRDVFTYSCPLCRAKVIDQLQITDISKGLVTCFKTAIQPHLIGPVDEVQGNASLFAGLFPKRYPNTVDPTT</sequence>
<keyword evidence="3" id="KW-0862">Zinc</keyword>
<feature type="compositionally biased region" description="Low complexity" evidence="5">
    <location>
        <begin position="28"/>
        <end position="45"/>
    </location>
</feature>
<evidence type="ECO:0000259" key="6">
    <source>
        <dbReference type="PROSITE" id="PS50089"/>
    </source>
</evidence>
<accession>A0A9P5ZN40</accession>
<dbReference type="Pfam" id="PF00097">
    <property type="entry name" value="zf-C3HC4"/>
    <property type="match status" value="1"/>
</dbReference>
<dbReference type="InterPro" id="IPR018957">
    <property type="entry name" value="Znf_C3HC4_RING-type"/>
</dbReference>
<evidence type="ECO:0000313" key="7">
    <source>
        <dbReference type="EMBL" id="KAF9490834.1"/>
    </source>
</evidence>
<evidence type="ECO:0000256" key="3">
    <source>
        <dbReference type="ARBA" id="ARBA00022833"/>
    </source>
</evidence>
<dbReference type="OrthoDB" id="3219336at2759"/>
<dbReference type="InterPro" id="IPR013083">
    <property type="entry name" value="Znf_RING/FYVE/PHD"/>
</dbReference>